<proteinExistence type="inferred from homology"/>
<accession>A0A0S4JR86</accession>
<protein>
    <submittedName>
        <fullName evidence="8">Anti-silencing protein a-like protein, putative</fullName>
    </submittedName>
</protein>
<dbReference type="EMBL" id="CYKH01001941">
    <property type="protein sequence ID" value="CUG91583.1"/>
    <property type="molecule type" value="Genomic_DNA"/>
</dbReference>
<dbReference type="Pfam" id="PF04729">
    <property type="entry name" value="ASF1_hist_chap"/>
    <property type="match status" value="1"/>
</dbReference>
<keyword evidence="4" id="KW-0804">Transcription</keyword>
<keyword evidence="3" id="KW-0805">Transcription regulation</keyword>
<dbReference type="OrthoDB" id="29755at2759"/>
<evidence type="ECO:0000256" key="1">
    <source>
        <dbReference type="ARBA" id="ARBA00004123"/>
    </source>
</evidence>
<keyword evidence="9" id="KW-1185">Reference proteome</keyword>
<dbReference type="GO" id="GO:0006335">
    <property type="term" value="P:DNA replication-dependent chromatin assembly"/>
    <property type="evidence" value="ECO:0007669"/>
    <property type="project" value="TreeGrafter"/>
</dbReference>
<evidence type="ECO:0000313" key="8">
    <source>
        <dbReference type="EMBL" id="CUG91583.1"/>
    </source>
</evidence>
<dbReference type="Proteomes" id="UP000051952">
    <property type="component" value="Unassembled WGS sequence"/>
</dbReference>
<evidence type="ECO:0000256" key="6">
    <source>
        <dbReference type="ARBA" id="ARBA00023242"/>
    </source>
</evidence>
<name>A0A0S4JR86_BODSA</name>
<dbReference type="SUPFAM" id="SSF101546">
    <property type="entry name" value="ASF1-like"/>
    <property type="match status" value="1"/>
</dbReference>
<comment type="subcellular location">
    <subcellularLocation>
        <location evidence="1">Nucleus</location>
    </subcellularLocation>
</comment>
<dbReference type="OMA" id="TWSPVWD"/>
<evidence type="ECO:0000256" key="5">
    <source>
        <dbReference type="ARBA" id="ARBA00023186"/>
    </source>
</evidence>
<dbReference type="VEuPathDB" id="TriTrypDB:BSAL_32810"/>
<dbReference type="GO" id="GO:0005634">
    <property type="term" value="C:nucleus"/>
    <property type="evidence" value="ECO:0007669"/>
    <property type="project" value="UniProtKB-SubCell"/>
</dbReference>
<gene>
    <name evidence="8" type="ORF">BSAL_32810</name>
</gene>
<dbReference type="InterPro" id="IPR036747">
    <property type="entry name" value="ASF1-like_sf"/>
</dbReference>
<evidence type="ECO:0000256" key="7">
    <source>
        <dbReference type="SAM" id="MobiDB-lite"/>
    </source>
</evidence>
<dbReference type="GO" id="GO:0042393">
    <property type="term" value="F:histone binding"/>
    <property type="evidence" value="ECO:0007669"/>
    <property type="project" value="TreeGrafter"/>
</dbReference>
<sequence length="214" mass="23997">MPTRVELVKVEVIGENPDQFDEPFTLRIVLNVLEDPPKGTVDVKFTWSPIWDFPVDQELDELEVGPLSTIGQHELVLECDPPQLSKIPDPTGQTALMVSLQYNKHEFLHLGFSVETHCILEETPEEYTDPSTLRRKIGRCFPKATEIAWDAALLGELNEQTLQELAAHQRSGTQRKSERDDFTSDEDDEDGGDISDSGSAKPAKKPRRDTVVAS</sequence>
<evidence type="ECO:0000256" key="4">
    <source>
        <dbReference type="ARBA" id="ARBA00023163"/>
    </source>
</evidence>
<dbReference type="GO" id="GO:0000785">
    <property type="term" value="C:chromatin"/>
    <property type="evidence" value="ECO:0007669"/>
    <property type="project" value="TreeGrafter"/>
</dbReference>
<keyword evidence="5" id="KW-0143">Chaperone</keyword>
<dbReference type="InterPro" id="IPR006818">
    <property type="entry name" value="ASF1-like"/>
</dbReference>
<feature type="region of interest" description="Disordered" evidence="7">
    <location>
        <begin position="166"/>
        <end position="214"/>
    </location>
</feature>
<organism evidence="8 9">
    <name type="scientific">Bodo saltans</name>
    <name type="common">Flagellated protozoan</name>
    <dbReference type="NCBI Taxonomy" id="75058"/>
    <lineage>
        <taxon>Eukaryota</taxon>
        <taxon>Discoba</taxon>
        <taxon>Euglenozoa</taxon>
        <taxon>Kinetoplastea</taxon>
        <taxon>Metakinetoplastina</taxon>
        <taxon>Eubodonida</taxon>
        <taxon>Bodonidae</taxon>
        <taxon>Bodo</taxon>
    </lineage>
</organism>
<evidence type="ECO:0000313" key="9">
    <source>
        <dbReference type="Proteomes" id="UP000051952"/>
    </source>
</evidence>
<evidence type="ECO:0000256" key="2">
    <source>
        <dbReference type="ARBA" id="ARBA00006051"/>
    </source>
</evidence>
<evidence type="ECO:0000256" key="3">
    <source>
        <dbReference type="ARBA" id="ARBA00023015"/>
    </source>
</evidence>
<dbReference type="AlphaFoldDB" id="A0A0S4JR86"/>
<dbReference type="PANTHER" id="PTHR12040:SF28">
    <property type="entry name" value="ANTI-SILENCING PROTEIN A-LIKE PROTEIN"/>
    <property type="match status" value="1"/>
</dbReference>
<reference evidence="9" key="1">
    <citation type="submission" date="2015-09" db="EMBL/GenBank/DDBJ databases">
        <authorList>
            <consortium name="Pathogen Informatics"/>
        </authorList>
    </citation>
    <scope>NUCLEOTIDE SEQUENCE [LARGE SCALE GENOMIC DNA]</scope>
    <source>
        <strain evidence="9">Lake Konstanz</strain>
    </source>
</reference>
<dbReference type="PANTHER" id="PTHR12040">
    <property type="entry name" value="ANTI-SILENCING PROTEIN 1"/>
    <property type="match status" value="1"/>
</dbReference>
<feature type="compositionally biased region" description="Acidic residues" evidence="7">
    <location>
        <begin position="183"/>
        <end position="193"/>
    </location>
</feature>
<keyword evidence="6" id="KW-0539">Nucleus</keyword>
<dbReference type="Gene3D" id="2.60.40.1490">
    <property type="entry name" value="Histone chaperone ASF1-like"/>
    <property type="match status" value="1"/>
</dbReference>
<comment type="similarity">
    <text evidence="2">Belongs to the ASF1 family.</text>
</comment>